<dbReference type="AlphaFoldDB" id="A0A2S0N5F1"/>
<comment type="similarity">
    <text evidence="1">Belongs to the peptidase S49 family.</text>
</comment>
<dbReference type="PRINTS" id="PR00127">
    <property type="entry name" value="CLPPROTEASEP"/>
</dbReference>
<keyword evidence="5" id="KW-0472">Membrane</keyword>
<accession>A0A2S0N5F1</accession>
<protein>
    <submittedName>
        <fullName evidence="7">S49 family peptidase</fullName>
    </submittedName>
</protein>
<dbReference type="Gene3D" id="3.90.226.10">
    <property type="entry name" value="2-enoyl-CoA Hydratase, Chain A, domain 1"/>
    <property type="match status" value="1"/>
</dbReference>
<feature type="domain" description="Peptidase S49" evidence="6">
    <location>
        <begin position="126"/>
        <end position="269"/>
    </location>
</feature>
<dbReference type="InterPro" id="IPR047272">
    <property type="entry name" value="S49_SppA_C"/>
</dbReference>
<gene>
    <name evidence="7" type="ORF">C6571_18235</name>
</gene>
<evidence type="ECO:0000256" key="5">
    <source>
        <dbReference type="SAM" id="Phobius"/>
    </source>
</evidence>
<dbReference type="CDD" id="cd07023">
    <property type="entry name" value="S49_Sppa_N_C"/>
    <property type="match status" value="1"/>
</dbReference>
<organism evidence="7 8">
    <name type="scientific">Simplicispira suum</name>
    <dbReference type="NCBI Taxonomy" id="2109915"/>
    <lineage>
        <taxon>Bacteria</taxon>
        <taxon>Pseudomonadati</taxon>
        <taxon>Pseudomonadota</taxon>
        <taxon>Betaproteobacteria</taxon>
        <taxon>Burkholderiales</taxon>
        <taxon>Comamonadaceae</taxon>
        <taxon>Simplicispira</taxon>
    </lineage>
</organism>
<geneLocation type="plasmid" evidence="7 8">
    <name>unnamed1</name>
</geneLocation>
<dbReference type="SUPFAM" id="SSF52096">
    <property type="entry name" value="ClpP/crotonase"/>
    <property type="match status" value="1"/>
</dbReference>
<dbReference type="InterPro" id="IPR002142">
    <property type="entry name" value="Peptidase_S49"/>
</dbReference>
<dbReference type="KEGG" id="simp:C6571_18235"/>
<keyword evidence="4" id="KW-0720">Serine protease</keyword>
<dbReference type="GO" id="GO:0004252">
    <property type="term" value="F:serine-type endopeptidase activity"/>
    <property type="evidence" value="ECO:0007669"/>
    <property type="project" value="InterPro"/>
</dbReference>
<dbReference type="RefSeq" id="WP_013516304.1">
    <property type="nucleotide sequence ID" value="NZ_CP027670.1"/>
</dbReference>
<evidence type="ECO:0000256" key="2">
    <source>
        <dbReference type="ARBA" id="ARBA00022670"/>
    </source>
</evidence>
<dbReference type="Proteomes" id="UP000239326">
    <property type="component" value="Plasmid unnamed1"/>
</dbReference>
<keyword evidence="7" id="KW-0614">Plasmid</keyword>
<evidence type="ECO:0000256" key="3">
    <source>
        <dbReference type="ARBA" id="ARBA00022801"/>
    </source>
</evidence>
<dbReference type="GO" id="GO:0004176">
    <property type="term" value="F:ATP-dependent peptidase activity"/>
    <property type="evidence" value="ECO:0007669"/>
    <property type="project" value="InterPro"/>
</dbReference>
<proteinExistence type="inferred from homology"/>
<name>A0A2S0N5F1_9BURK</name>
<dbReference type="PANTHER" id="PTHR42987:SF8">
    <property type="entry name" value="PROTEINASE"/>
    <property type="match status" value="1"/>
</dbReference>
<dbReference type="PANTHER" id="PTHR42987">
    <property type="entry name" value="PEPTIDASE S49"/>
    <property type="match status" value="1"/>
</dbReference>
<keyword evidence="5" id="KW-1133">Transmembrane helix</keyword>
<feature type="transmembrane region" description="Helical" evidence="5">
    <location>
        <begin position="36"/>
        <end position="53"/>
    </location>
</feature>
<evidence type="ECO:0000256" key="4">
    <source>
        <dbReference type="ARBA" id="ARBA00022825"/>
    </source>
</evidence>
<dbReference type="Pfam" id="PF01343">
    <property type="entry name" value="Peptidase_S49"/>
    <property type="match status" value="1"/>
</dbReference>
<keyword evidence="2" id="KW-0645">Protease</keyword>
<keyword evidence="8" id="KW-1185">Reference proteome</keyword>
<keyword evidence="5" id="KW-0812">Transmembrane</keyword>
<evidence type="ECO:0000259" key="6">
    <source>
        <dbReference type="Pfam" id="PF01343"/>
    </source>
</evidence>
<dbReference type="GO" id="GO:0006508">
    <property type="term" value="P:proteolysis"/>
    <property type="evidence" value="ECO:0007669"/>
    <property type="project" value="UniProtKB-KW"/>
</dbReference>
<evidence type="ECO:0000313" key="7">
    <source>
        <dbReference type="EMBL" id="AVO43384.1"/>
    </source>
</evidence>
<dbReference type="EMBL" id="CP027670">
    <property type="protein sequence ID" value="AVO43384.1"/>
    <property type="molecule type" value="Genomic_DNA"/>
</dbReference>
<evidence type="ECO:0000256" key="1">
    <source>
        <dbReference type="ARBA" id="ARBA00008683"/>
    </source>
</evidence>
<keyword evidence="3" id="KW-0378">Hydrolase</keyword>
<reference evidence="7 8" key="1">
    <citation type="submission" date="2018-03" db="EMBL/GenBank/DDBJ databases">
        <title>Genome sequencing of Simplicispira sp.</title>
        <authorList>
            <person name="Kim S.-J."/>
            <person name="Heo J."/>
            <person name="Kwon S.-W."/>
        </authorList>
    </citation>
    <scope>NUCLEOTIDE SEQUENCE [LARGE SCALE GENOMIC DNA]</scope>
    <source>
        <strain evidence="7 8">SC1-8</strain>
        <plasmid evidence="7 8">unnamed1</plasmid>
    </source>
</reference>
<dbReference type="InterPro" id="IPR029045">
    <property type="entry name" value="ClpP/crotonase-like_dom_sf"/>
</dbReference>
<dbReference type="Gene3D" id="6.20.330.10">
    <property type="match status" value="1"/>
</dbReference>
<dbReference type="InterPro" id="IPR001907">
    <property type="entry name" value="ClpP"/>
</dbReference>
<dbReference type="OrthoDB" id="9764363at2"/>
<sequence length="315" mass="33699">MWKKKPNATPLSNEDLLRVQIASEKSDLRWKRAKRALVAVMAAWGLAGVWLASDLGPGKSKAHVPVIRIEGGIAGDSTKINADSVNKLLAKAFDDDSASAVVLYIDSPGGSPAEADRIGSFIARKKQETGKPLYSVCANMCASAGYMIAMHGDEIYASKYSLIGSIGAILSSWNFSQAIGKVGVQHNAYASGKLKAMLNPYAPVKAGDVEKAQELVDGMGKVFAEQVRFYRKGKLTSKVDLFTGEVWSGEEAKTYGLVDVIGTLDDVVHDKFPDGSQILDMDKSGGGFRLLRSASQAISQGIQSGMLAHVPLMMQ</sequence>
<evidence type="ECO:0000313" key="8">
    <source>
        <dbReference type="Proteomes" id="UP000239326"/>
    </source>
</evidence>